<accession>G0V037</accession>
<organism evidence="2">
    <name type="scientific">Trypanosoma congolense (strain IL3000)</name>
    <dbReference type="NCBI Taxonomy" id="1068625"/>
    <lineage>
        <taxon>Eukaryota</taxon>
        <taxon>Discoba</taxon>
        <taxon>Euglenozoa</taxon>
        <taxon>Kinetoplastea</taxon>
        <taxon>Metakinetoplastina</taxon>
        <taxon>Trypanosomatida</taxon>
        <taxon>Trypanosomatidae</taxon>
        <taxon>Trypanosoma</taxon>
        <taxon>Nannomonas</taxon>
    </lineage>
</organism>
<protein>
    <submittedName>
        <fullName evidence="2">Uncharacterized protein</fullName>
    </submittedName>
</protein>
<sequence>MSRCDEFLGATQKSIYTEDKNKLRKRIGSKGGGEVHSSSNLLVEFIGQLQWCVVFGRVCQGITEVEWSHYLLFFVVLSCPVLFFSLPNYSYRSLVSHHAACVCDATLLSASASLPG</sequence>
<gene>
    <name evidence="2" type="ORF">TCIL3000_11_4120</name>
</gene>
<dbReference type="EMBL" id="HE575324">
    <property type="protein sequence ID" value="CCC95007.1"/>
    <property type="molecule type" value="Genomic_DNA"/>
</dbReference>
<evidence type="ECO:0000313" key="2">
    <source>
        <dbReference type="EMBL" id="CCC95007.1"/>
    </source>
</evidence>
<keyword evidence="1" id="KW-0472">Membrane</keyword>
<keyword evidence="1" id="KW-0812">Transmembrane</keyword>
<name>G0V037_TRYCI</name>
<evidence type="ECO:0000256" key="1">
    <source>
        <dbReference type="SAM" id="Phobius"/>
    </source>
</evidence>
<feature type="transmembrane region" description="Helical" evidence="1">
    <location>
        <begin position="67"/>
        <end position="86"/>
    </location>
</feature>
<reference evidence="2" key="1">
    <citation type="journal article" date="2012" name="Proc. Natl. Acad. Sci. U.S.A.">
        <title>Antigenic diversity is generated by distinct evolutionary mechanisms in African trypanosome species.</title>
        <authorList>
            <person name="Jackson A.P."/>
            <person name="Berry A."/>
            <person name="Aslett M."/>
            <person name="Allison H.C."/>
            <person name="Burton P."/>
            <person name="Vavrova-Anderson J."/>
            <person name="Brown R."/>
            <person name="Browne H."/>
            <person name="Corton N."/>
            <person name="Hauser H."/>
            <person name="Gamble J."/>
            <person name="Gilderthorp R."/>
            <person name="Marcello L."/>
            <person name="McQuillan J."/>
            <person name="Otto T.D."/>
            <person name="Quail M.A."/>
            <person name="Sanders M.J."/>
            <person name="van Tonder A."/>
            <person name="Ginger M.L."/>
            <person name="Field M.C."/>
            <person name="Barry J.D."/>
            <person name="Hertz-Fowler C."/>
            <person name="Berriman M."/>
        </authorList>
    </citation>
    <scope>NUCLEOTIDE SEQUENCE</scope>
    <source>
        <strain evidence="2">IL3000</strain>
    </source>
</reference>
<keyword evidence="1" id="KW-1133">Transmembrane helix</keyword>
<dbReference type="AlphaFoldDB" id="G0V037"/>
<proteinExistence type="predicted"/>